<sequence length="635" mass="71514">MAFDQKHRYMGGLDGLRGLSVLAVIAYHMNLPWAKGGFLGVGIFFVLSGYLITDLLIQEWEETKTIDLKKFWIRRAERLLPAMLCLLIVVMGYVLFFHQSLLRTTRMDATAALFYFSNWWSIFHQQSYFDSFANPSLLKHFWSLAVEEQFYLIWPLFVIIGLRFGKSIKVLYLLTMLFAASSILFMGFLYQPDTDPSRVYYGTDTRAFALLFGAILAYIWPSKHLSNAGSKIVHNFLDSVGLFSLILLLLAVYFVNQYEDFLYTGGLALFSLVTVMLISVLAHPSTFLGRWMGVKPLRWIGVRSYGMYLWHYPIILLTTPASEVNEVHPLRIVLQLAIIFTVSTLSLRYIENPIRRLVNKSQKNYGVYVIKKAGIGLSVLFLIFSTSVIAQQPNKNPIASEKVKSSGNADKETTGSKSTKKNTQKTESTASLLNGSGVSEHSKTSTQNKLPAHKAEPTKKKPIKATNDQNSGALSSRLSKQKITAIGDSVMLGAEPYLKKSITHLDIDCKIGRQFREAFSKVAQLKQEGKLGRYVLVELGTNGSFTTEQVNTLIELIGNKRKVILVNTRVPRPWESIVNQVIKKAADTHNNVIFIDWHSASEQHGNYFSNDGVHLTVTGAKKYTELIVKTIESMN</sequence>
<dbReference type="GO" id="GO:0005886">
    <property type="term" value="C:plasma membrane"/>
    <property type="evidence" value="ECO:0007669"/>
    <property type="project" value="UniProtKB-SubCell"/>
</dbReference>
<protein>
    <submittedName>
        <fullName evidence="12">Acyltransferase</fullName>
    </submittedName>
</protein>
<dbReference type="STRING" id="1395513.P343_00240"/>
<evidence type="ECO:0000256" key="10">
    <source>
        <dbReference type="SAM" id="Phobius"/>
    </source>
</evidence>
<feature type="compositionally biased region" description="Polar residues" evidence="9">
    <location>
        <begin position="466"/>
        <end position="478"/>
    </location>
</feature>
<name>V6J0E3_9BACL</name>
<organism evidence="12 13">
    <name type="scientific">Sporolactobacillus laevolacticus DSM 442</name>
    <dbReference type="NCBI Taxonomy" id="1395513"/>
    <lineage>
        <taxon>Bacteria</taxon>
        <taxon>Bacillati</taxon>
        <taxon>Bacillota</taxon>
        <taxon>Bacilli</taxon>
        <taxon>Bacillales</taxon>
        <taxon>Sporolactobacillaceae</taxon>
        <taxon>Sporolactobacillus</taxon>
    </lineage>
</organism>
<keyword evidence="3" id="KW-1003">Cell membrane</keyword>
<keyword evidence="6 10" id="KW-1133">Transmembrane helix</keyword>
<proteinExistence type="inferred from homology"/>
<keyword evidence="5 10" id="KW-0812">Transmembrane</keyword>
<feature type="transmembrane region" description="Helical" evidence="10">
    <location>
        <begin position="332"/>
        <end position="350"/>
    </location>
</feature>
<comment type="similarity">
    <text evidence="2">Belongs to the acyltransferase 3 family.</text>
</comment>
<dbReference type="Gene3D" id="3.40.50.1110">
    <property type="entry name" value="SGNH hydrolase"/>
    <property type="match status" value="1"/>
</dbReference>
<evidence type="ECO:0000313" key="12">
    <source>
        <dbReference type="EMBL" id="EST13275.1"/>
    </source>
</evidence>
<dbReference type="PANTHER" id="PTHR23028">
    <property type="entry name" value="ACETYLTRANSFERASE"/>
    <property type="match status" value="1"/>
</dbReference>
<evidence type="ECO:0000256" key="7">
    <source>
        <dbReference type="ARBA" id="ARBA00023136"/>
    </source>
</evidence>
<comment type="subcellular location">
    <subcellularLocation>
        <location evidence="1">Cell membrane</location>
        <topology evidence="1">Multi-pass membrane protein</topology>
    </subcellularLocation>
</comment>
<evidence type="ECO:0000256" key="3">
    <source>
        <dbReference type="ARBA" id="ARBA00022475"/>
    </source>
</evidence>
<dbReference type="InterPro" id="IPR050879">
    <property type="entry name" value="Acyltransferase_3"/>
</dbReference>
<dbReference type="Pfam" id="PF01757">
    <property type="entry name" value="Acyl_transf_3"/>
    <property type="match status" value="1"/>
</dbReference>
<dbReference type="CDD" id="cd01840">
    <property type="entry name" value="SGNH_hydrolase_yrhL_like"/>
    <property type="match status" value="1"/>
</dbReference>
<feature type="compositionally biased region" description="Basic and acidic residues" evidence="9">
    <location>
        <begin position="401"/>
        <end position="414"/>
    </location>
</feature>
<keyword evidence="8 12" id="KW-0012">Acyltransferase</keyword>
<dbReference type="SUPFAM" id="SSF52266">
    <property type="entry name" value="SGNH hydrolase"/>
    <property type="match status" value="1"/>
</dbReference>
<dbReference type="AlphaFoldDB" id="V6J0E3"/>
<comment type="caution">
    <text evidence="12">The sequence shown here is derived from an EMBL/GenBank/DDBJ whole genome shotgun (WGS) entry which is preliminary data.</text>
</comment>
<evidence type="ECO:0000259" key="11">
    <source>
        <dbReference type="Pfam" id="PF01757"/>
    </source>
</evidence>
<evidence type="ECO:0000256" key="5">
    <source>
        <dbReference type="ARBA" id="ARBA00022692"/>
    </source>
</evidence>
<dbReference type="InterPro" id="IPR002656">
    <property type="entry name" value="Acyl_transf_3_dom"/>
</dbReference>
<dbReference type="PANTHER" id="PTHR23028:SF53">
    <property type="entry name" value="ACYL_TRANSF_3 DOMAIN-CONTAINING PROTEIN"/>
    <property type="match status" value="1"/>
</dbReference>
<keyword evidence="13" id="KW-1185">Reference proteome</keyword>
<dbReference type="InterPro" id="IPR036514">
    <property type="entry name" value="SGNH_hydro_sf"/>
</dbReference>
<dbReference type="GO" id="GO:0016747">
    <property type="term" value="F:acyltransferase activity, transferring groups other than amino-acyl groups"/>
    <property type="evidence" value="ECO:0007669"/>
    <property type="project" value="InterPro"/>
</dbReference>
<feature type="transmembrane region" description="Helical" evidence="10">
    <location>
        <begin position="370"/>
        <end position="390"/>
    </location>
</feature>
<evidence type="ECO:0000256" key="6">
    <source>
        <dbReference type="ARBA" id="ARBA00022989"/>
    </source>
</evidence>
<reference evidence="12 13" key="1">
    <citation type="journal article" date="2013" name="Genome Announc.">
        <title>Genome Sequence of Sporolactobacillus laevolacticus DSM442, an Efficient Polymer-Grade D-Lactate Producer from Agricultural Waste Cottonseed as a Nitrogen Source.</title>
        <authorList>
            <person name="Wang H."/>
            <person name="Wang L."/>
            <person name="Ju J."/>
            <person name="Yu B."/>
            <person name="Ma Y."/>
        </authorList>
    </citation>
    <scope>NUCLEOTIDE SEQUENCE [LARGE SCALE GENOMIC DNA]</scope>
    <source>
        <strain evidence="12 13">DSM 442</strain>
    </source>
</reference>
<dbReference type="Proteomes" id="UP000018296">
    <property type="component" value="Unassembled WGS sequence"/>
</dbReference>
<keyword evidence="7 10" id="KW-0472">Membrane</keyword>
<evidence type="ECO:0000256" key="8">
    <source>
        <dbReference type="ARBA" id="ARBA00023315"/>
    </source>
</evidence>
<evidence type="ECO:0000256" key="9">
    <source>
        <dbReference type="SAM" id="MobiDB-lite"/>
    </source>
</evidence>
<feature type="transmembrane region" description="Helical" evidence="10">
    <location>
        <begin position="302"/>
        <end position="320"/>
    </location>
</feature>
<accession>V6J0E3</accession>
<feature type="transmembrane region" description="Helical" evidence="10">
    <location>
        <begin position="261"/>
        <end position="282"/>
    </location>
</feature>
<dbReference type="EMBL" id="AWTC01000001">
    <property type="protein sequence ID" value="EST13275.1"/>
    <property type="molecule type" value="Genomic_DNA"/>
</dbReference>
<dbReference type="eggNOG" id="COG1835">
    <property type="taxonomic scope" value="Bacteria"/>
</dbReference>
<keyword evidence="4 12" id="KW-0808">Transferase</keyword>
<evidence type="ECO:0000256" key="4">
    <source>
        <dbReference type="ARBA" id="ARBA00022679"/>
    </source>
</evidence>
<gene>
    <name evidence="12" type="ORF">P343_00240</name>
</gene>
<dbReference type="RefSeq" id="WP_023508375.1">
    <property type="nucleotide sequence ID" value="NZ_AWTC01000001.1"/>
</dbReference>
<evidence type="ECO:0000313" key="13">
    <source>
        <dbReference type="Proteomes" id="UP000018296"/>
    </source>
</evidence>
<dbReference type="PATRIC" id="fig|1395513.3.peg.48"/>
<dbReference type="GO" id="GO:0009103">
    <property type="term" value="P:lipopolysaccharide biosynthetic process"/>
    <property type="evidence" value="ECO:0007669"/>
    <property type="project" value="TreeGrafter"/>
</dbReference>
<feature type="transmembrane region" description="Helical" evidence="10">
    <location>
        <begin position="232"/>
        <end position="255"/>
    </location>
</feature>
<feature type="transmembrane region" description="Helical" evidence="10">
    <location>
        <begin position="171"/>
        <end position="191"/>
    </location>
</feature>
<feature type="domain" description="Acyltransferase 3" evidence="11">
    <location>
        <begin position="12"/>
        <end position="345"/>
    </location>
</feature>
<feature type="transmembrane region" description="Helical" evidence="10">
    <location>
        <begin position="36"/>
        <end position="57"/>
    </location>
</feature>
<feature type="compositionally biased region" description="Polar residues" evidence="9">
    <location>
        <begin position="425"/>
        <end position="449"/>
    </location>
</feature>
<evidence type="ECO:0000256" key="1">
    <source>
        <dbReference type="ARBA" id="ARBA00004651"/>
    </source>
</evidence>
<feature type="transmembrane region" description="Helical" evidence="10">
    <location>
        <begin position="203"/>
        <end position="220"/>
    </location>
</feature>
<feature type="transmembrane region" description="Helical" evidence="10">
    <location>
        <begin position="78"/>
        <end position="97"/>
    </location>
</feature>
<evidence type="ECO:0000256" key="2">
    <source>
        <dbReference type="ARBA" id="ARBA00007400"/>
    </source>
</evidence>
<feature type="region of interest" description="Disordered" evidence="9">
    <location>
        <begin position="397"/>
        <end position="478"/>
    </location>
</feature>